<feature type="signal peptide" evidence="1">
    <location>
        <begin position="1"/>
        <end position="24"/>
    </location>
</feature>
<gene>
    <name evidence="2" type="ORF">RBWH47_01993</name>
</gene>
<organism evidence="2 3">
    <name type="scientific">Rhodopirellula baltica WH47</name>
    <dbReference type="NCBI Taxonomy" id="991778"/>
    <lineage>
        <taxon>Bacteria</taxon>
        <taxon>Pseudomonadati</taxon>
        <taxon>Planctomycetota</taxon>
        <taxon>Planctomycetia</taxon>
        <taxon>Pirellulales</taxon>
        <taxon>Pirellulaceae</taxon>
        <taxon>Rhodopirellula</taxon>
    </lineage>
</organism>
<keyword evidence="1" id="KW-0732">Signal</keyword>
<dbReference type="SUPFAM" id="SSF101898">
    <property type="entry name" value="NHL repeat"/>
    <property type="match status" value="1"/>
</dbReference>
<reference evidence="2 3" key="1">
    <citation type="journal article" date="2013" name="Mar. Genomics">
        <title>Expression of sulfatases in Rhodopirellula baltica and the diversity of sulfatases in the genus Rhodopirellula.</title>
        <authorList>
            <person name="Wegner C.E."/>
            <person name="Richter-Heitmann T."/>
            <person name="Klindworth A."/>
            <person name="Klockow C."/>
            <person name="Richter M."/>
            <person name="Achstetter T."/>
            <person name="Glockner F.O."/>
            <person name="Harder J."/>
        </authorList>
    </citation>
    <scope>NUCLEOTIDE SEQUENCE [LARGE SCALE GENOMIC DNA]</scope>
    <source>
        <strain evidence="2 3">WH47</strain>
    </source>
</reference>
<dbReference type="EMBL" id="AFAR01000190">
    <property type="protein sequence ID" value="EGF26275.1"/>
    <property type="molecule type" value="Genomic_DNA"/>
</dbReference>
<sequence>MTTRRIHFDAATLAWMLVAIAMQASLRADEPAVISITLADRELSESSGMVFSSTDPSCIWSHNDSGDRARLFAFDAKTGEATGQWDLQGVTAVDWEDLAMLPPVNAGGPARLVIADSGDNQKRRDHIELLVIDEMDPRKSGVVTRENVRVLRIKYPDGAQDCEAIWFDEPSQGLILLCKRFTPWVGLYRVALKDGGNEESSTDLVAELIQRLPLALATAADRDPVTGDVWVSTYWQAIKFAKADHVTLKTQMSQTPVAFDLPKLKQIEAIAVDSESNVWVTSEGSPAPLVRLNVR</sequence>
<accession>F2AVS6</accession>
<name>F2AVS6_RHOBT</name>
<evidence type="ECO:0000256" key="1">
    <source>
        <dbReference type="SAM" id="SignalP"/>
    </source>
</evidence>
<proteinExistence type="predicted"/>
<protein>
    <submittedName>
        <fullName evidence="2">Integral membrane protein</fullName>
    </submittedName>
</protein>
<feature type="chain" id="PRO_5003273865" evidence="1">
    <location>
        <begin position="25"/>
        <end position="295"/>
    </location>
</feature>
<evidence type="ECO:0000313" key="3">
    <source>
        <dbReference type="Proteomes" id="UP000006222"/>
    </source>
</evidence>
<dbReference type="AlphaFoldDB" id="F2AVS6"/>
<evidence type="ECO:0000313" key="2">
    <source>
        <dbReference type="EMBL" id="EGF26275.1"/>
    </source>
</evidence>
<comment type="caution">
    <text evidence="2">The sequence shown here is derived from an EMBL/GenBank/DDBJ whole genome shotgun (WGS) entry which is preliminary data.</text>
</comment>
<dbReference type="RefSeq" id="WP_007327736.1">
    <property type="nucleotide sequence ID" value="NZ_AFAR01000190.1"/>
</dbReference>
<dbReference type="Proteomes" id="UP000006222">
    <property type="component" value="Unassembled WGS sequence"/>
</dbReference>
<dbReference type="PATRIC" id="fig|991778.3.peg.4068"/>